<dbReference type="AlphaFoldDB" id="T1ACH9"/>
<reference evidence="1" key="2">
    <citation type="journal article" date="2014" name="ISME J.">
        <title>Microbial stratification in low pH oxic and suboxic macroscopic growths along an acid mine drainage.</title>
        <authorList>
            <person name="Mendez-Garcia C."/>
            <person name="Mesa V."/>
            <person name="Sprenger R.R."/>
            <person name="Richter M."/>
            <person name="Diez M.S."/>
            <person name="Solano J."/>
            <person name="Bargiela R."/>
            <person name="Golyshina O.V."/>
            <person name="Manteca A."/>
            <person name="Ramos J.L."/>
            <person name="Gallego J.R."/>
            <person name="Llorente I."/>
            <person name="Martins Dos Santos V.A."/>
            <person name="Jensen O.N."/>
            <person name="Pelaez A.I."/>
            <person name="Sanchez J."/>
            <person name="Ferrer M."/>
        </authorList>
    </citation>
    <scope>NUCLEOTIDE SEQUENCE</scope>
</reference>
<reference evidence="1" key="1">
    <citation type="submission" date="2013-08" db="EMBL/GenBank/DDBJ databases">
        <authorList>
            <person name="Mendez C."/>
            <person name="Richter M."/>
            <person name="Ferrer M."/>
            <person name="Sanchez J."/>
        </authorList>
    </citation>
    <scope>NUCLEOTIDE SEQUENCE</scope>
</reference>
<evidence type="ECO:0000313" key="1">
    <source>
        <dbReference type="EMBL" id="EQD54762.1"/>
    </source>
</evidence>
<organism evidence="1">
    <name type="scientific">mine drainage metagenome</name>
    <dbReference type="NCBI Taxonomy" id="410659"/>
    <lineage>
        <taxon>unclassified sequences</taxon>
        <taxon>metagenomes</taxon>
        <taxon>ecological metagenomes</taxon>
    </lineage>
</organism>
<proteinExistence type="predicted"/>
<comment type="caution">
    <text evidence="1">The sequence shown here is derived from an EMBL/GenBank/DDBJ whole genome shotgun (WGS) entry which is preliminary data.</text>
</comment>
<dbReference type="EMBL" id="AUZY01006315">
    <property type="protein sequence ID" value="EQD54762.1"/>
    <property type="molecule type" value="Genomic_DNA"/>
</dbReference>
<name>T1ACH9_9ZZZZ</name>
<protein>
    <submittedName>
        <fullName evidence="1">Uncharacterized protein</fullName>
    </submittedName>
</protein>
<sequence length="128" mass="14319">MGRPPFIHSMAEGSSSGEPIDVLLAGTRDLLRPEEIVRDATRDIIKDEIRHHIEKSLKEDPELARDLRESVRQLLEARALEYAALLQVGTCTARLGLSTLPESVRKKLREDIAKLLTRELGGIVEQSL</sequence>
<gene>
    <name evidence="1" type="ORF">B1B_09524</name>
</gene>
<accession>T1ACH9</accession>